<keyword evidence="3" id="KW-1185">Reference proteome</keyword>
<dbReference type="AlphaFoldDB" id="A0A1H1R6K5"/>
<evidence type="ECO:0000313" key="2">
    <source>
        <dbReference type="EMBL" id="SDS30579.1"/>
    </source>
</evidence>
<organism evidence="2 3">
    <name type="scientific">Pseudomonas asplenii</name>
    <dbReference type="NCBI Taxonomy" id="53407"/>
    <lineage>
        <taxon>Bacteria</taxon>
        <taxon>Pseudomonadati</taxon>
        <taxon>Pseudomonadota</taxon>
        <taxon>Gammaproteobacteria</taxon>
        <taxon>Pseudomonadales</taxon>
        <taxon>Pseudomonadaceae</taxon>
        <taxon>Pseudomonas</taxon>
    </lineage>
</organism>
<feature type="chain" id="PRO_5009258497" description="Lipoprotein" evidence="1">
    <location>
        <begin position="23"/>
        <end position="135"/>
    </location>
</feature>
<gene>
    <name evidence="2" type="ORF">SAMN05216598_1161</name>
</gene>
<accession>A0A1H1R6K5</accession>
<evidence type="ECO:0008006" key="4">
    <source>
        <dbReference type="Google" id="ProtNLM"/>
    </source>
</evidence>
<dbReference type="GeneID" id="300206183"/>
<evidence type="ECO:0000256" key="1">
    <source>
        <dbReference type="SAM" id="SignalP"/>
    </source>
</evidence>
<dbReference type="PROSITE" id="PS51257">
    <property type="entry name" value="PROKAR_LIPOPROTEIN"/>
    <property type="match status" value="1"/>
</dbReference>
<proteinExistence type="predicted"/>
<feature type="signal peptide" evidence="1">
    <location>
        <begin position="1"/>
        <end position="22"/>
    </location>
</feature>
<reference evidence="3" key="1">
    <citation type="submission" date="2016-10" db="EMBL/GenBank/DDBJ databases">
        <authorList>
            <person name="Varghese N."/>
            <person name="Submissions S."/>
        </authorList>
    </citation>
    <scope>NUCLEOTIDE SEQUENCE [LARGE SCALE GENOMIC DNA]</scope>
    <source>
        <strain evidence="3">ATCC 23835</strain>
    </source>
</reference>
<dbReference type="EMBL" id="LT629777">
    <property type="protein sequence ID" value="SDS30579.1"/>
    <property type="molecule type" value="Genomic_DNA"/>
</dbReference>
<dbReference type="Proteomes" id="UP000199524">
    <property type="component" value="Chromosome I"/>
</dbReference>
<evidence type="ECO:0000313" key="3">
    <source>
        <dbReference type="Proteomes" id="UP000199524"/>
    </source>
</evidence>
<name>A0A1H1R6K5_9PSED</name>
<dbReference type="RefSeq" id="WP_090203042.1">
    <property type="nucleotide sequence ID" value="NZ_LT629777.1"/>
</dbReference>
<protein>
    <recommendedName>
        <fullName evidence="4">Lipoprotein</fullName>
    </recommendedName>
</protein>
<keyword evidence="1" id="KW-0732">Signal</keyword>
<sequence>MKLWFAGLSVLMLCGCAGSPLSNLVMNQRYQTTSDITASWVGASEDELVTSWGAPKNSHALSDGNSKIIGYDYVWLTNGSHSMEWGYVPDYARCEQRFMIEKGVVTRWYSSGDCPKRPKGAKLIPGNTPVPQPTL</sequence>